<dbReference type="EMBL" id="PYXZ01000001">
    <property type="protein sequence ID" value="PUA82233.1"/>
    <property type="molecule type" value="Genomic_DNA"/>
</dbReference>
<comment type="caution">
    <text evidence="2">The sequence shown here is derived from an EMBL/GenBank/DDBJ whole genome shotgun (WGS) entry which is preliminary data.</text>
</comment>
<evidence type="ECO:0000313" key="3">
    <source>
        <dbReference type="Proteomes" id="UP000244867"/>
    </source>
</evidence>
<evidence type="ECO:0008006" key="4">
    <source>
        <dbReference type="Google" id="ProtNLM"/>
    </source>
</evidence>
<sequence length="89" mass="9318">MRVTVPHVRSLVVLAGLLLLAGCADDQGGGGERTEQSEACSLLSDVEVEDLAGQEITARRDEGIGELPGCAYRVGDAGVVQVVQVRARQ</sequence>
<feature type="signal peptide" evidence="1">
    <location>
        <begin position="1"/>
        <end position="26"/>
    </location>
</feature>
<keyword evidence="3" id="KW-1185">Reference proteome</keyword>
<gene>
    <name evidence="2" type="ORF">C7S10_00250</name>
</gene>
<organism evidence="2 3">
    <name type="scientific">Nocardioides currus</name>
    <dbReference type="NCBI Taxonomy" id="2133958"/>
    <lineage>
        <taxon>Bacteria</taxon>
        <taxon>Bacillati</taxon>
        <taxon>Actinomycetota</taxon>
        <taxon>Actinomycetes</taxon>
        <taxon>Propionibacteriales</taxon>
        <taxon>Nocardioidaceae</taxon>
        <taxon>Nocardioides</taxon>
    </lineage>
</organism>
<protein>
    <recommendedName>
        <fullName evidence="4">DUF3558 domain-containing protein</fullName>
    </recommendedName>
</protein>
<reference evidence="2 3" key="1">
    <citation type="submission" date="2018-03" db="EMBL/GenBank/DDBJ databases">
        <authorList>
            <person name="Keele B.F."/>
        </authorList>
    </citation>
    <scope>NUCLEOTIDE SEQUENCE [LARGE SCALE GENOMIC DNA]</scope>
    <source>
        <strain evidence="2 3">IB-3</strain>
    </source>
</reference>
<proteinExistence type="predicted"/>
<dbReference type="Proteomes" id="UP000244867">
    <property type="component" value="Unassembled WGS sequence"/>
</dbReference>
<name>A0A2R7Z0S9_9ACTN</name>
<feature type="chain" id="PRO_5015362416" description="DUF3558 domain-containing protein" evidence="1">
    <location>
        <begin position="27"/>
        <end position="89"/>
    </location>
</feature>
<evidence type="ECO:0000256" key="1">
    <source>
        <dbReference type="SAM" id="SignalP"/>
    </source>
</evidence>
<dbReference type="AlphaFoldDB" id="A0A2R7Z0S9"/>
<accession>A0A2R7Z0S9</accession>
<dbReference type="PROSITE" id="PS51257">
    <property type="entry name" value="PROKAR_LIPOPROTEIN"/>
    <property type="match status" value="1"/>
</dbReference>
<evidence type="ECO:0000313" key="2">
    <source>
        <dbReference type="EMBL" id="PUA82233.1"/>
    </source>
</evidence>
<keyword evidence="1" id="KW-0732">Signal</keyword>